<feature type="transmembrane region" description="Helical" evidence="6">
    <location>
        <begin position="361"/>
        <end position="380"/>
    </location>
</feature>
<feature type="transmembrane region" description="Helical" evidence="6">
    <location>
        <begin position="429"/>
        <end position="448"/>
    </location>
</feature>
<feature type="transmembrane region" description="Helical" evidence="6">
    <location>
        <begin position="204"/>
        <end position="223"/>
    </location>
</feature>
<keyword evidence="4 6" id="KW-1133">Transmembrane helix</keyword>
<feature type="transmembrane region" description="Helical" evidence="6">
    <location>
        <begin position="114"/>
        <end position="135"/>
    </location>
</feature>
<keyword evidence="3 6" id="KW-0812">Transmembrane</keyword>
<dbReference type="PANTHER" id="PTHR23519:SF1">
    <property type="entry name" value="AUTOPHAGY-RELATED PROTEIN 22"/>
    <property type="match status" value="1"/>
</dbReference>
<evidence type="ECO:0000256" key="1">
    <source>
        <dbReference type="ARBA" id="ARBA00004127"/>
    </source>
</evidence>
<evidence type="ECO:0000256" key="5">
    <source>
        <dbReference type="ARBA" id="ARBA00023136"/>
    </source>
</evidence>
<dbReference type="Gene3D" id="1.20.1250.20">
    <property type="entry name" value="MFS general substrate transporter like domains"/>
    <property type="match status" value="1"/>
</dbReference>
<dbReference type="RefSeq" id="WP_140454536.1">
    <property type="nucleotide sequence ID" value="NZ_VFRP01000011.1"/>
</dbReference>
<dbReference type="InterPro" id="IPR024671">
    <property type="entry name" value="Atg22-like"/>
</dbReference>
<dbReference type="InterPro" id="IPR050495">
    <property type="entry name" value="ATG22/LtaA_families"/>
</dbReference>
<evidence type="ECO:0000256" key="3">
    <source>
        <dbReference type="ARBA" id="ARBA00022692"/>
    </source>
</evidence>
<feature type="transmembrane region" description="Helical" evidence="6">
    <location>
        <begin position="294"/>
        <end position="312"/>
    </location>
</feature>
<dbReference type="Pfam" id="PF11700">
    <property type="entry name" value="ATG22"/>
    <property type="match status" value="1"/>
</dbReference>
<keyword evidence="5 6" id="KW-0472">Membrane</keyword>
<evidence type="ECO:0000256" key="4">
    <source>
        <dbReference type="ARBA" id="ARBA00022989"/>
    </source>
</evidence>
<dbReference type="OrthoDB" id="9768783at2"/>
<organism evidence="7 8">
    <name type="scientific">Amaricoccus solimangrovi</name>
    <dbReference type="NCBI Taxonomy" id="2589815"/>
    <lineage>
        <taxon>Bacteria</taxon>
        <taxon>Pseudomonadati</taxon>
        <taxon>Pseudomonadota</taxon>
        <taxon>Alphaproteobacteria</taxon>
        <taxon>Rhodobacterales</taxon>
        <taxon>Paracoccaceae</taxon>
        <taxon>Amaricoccus</taxon>
    </lineage>
</organism>
<gene>
    <name evidence="7" type="ORF">FJM51_12785</name>
</gene>
<dbReference type="InterPro" id="IPR036259">
    <property type="entry name" value="MFS_trans_sf"/>
</dbReference>
<dbReference type="GO" id="GO:0012505">
    <property type="term" value="C:endomembrane system"/>
    <property type="evidence" value="ECO:0007669"/>
    <property type="project" value="UniProtKB-SubCell"/>
</dbReference>
<dbReference type="SUPFAM" id="SSF103473">
    <property type="entry name" value="MFS general substrate transporter"/>
    <property type="match status" value="1"/>
</dbReference>
<feature type="transmembrane region" description="Helical" evidence="6">
    <location>
        <begin position="401"/>
        <end position="423"/>
    </location>
</feature>
<evidence type="ECO:0000313" key="8">
    <source>
        <dbReference type="Proteomes" id="UP000319255"/>
    </source>
</evidence>
<dbReference type="EMBL" id="VFRP01000011">
    <property type="protein sequence ID" value="TPE50252.1"/>
    <property type="molecule type" value="Genomic_DNA"/>
</dbReference>
<accession>A0A501WN24</accession>
<feature type="transmembrane region" description="Helical" evidence="6">
    <location>
        <begin position="21"/>
        <end position="45"/>
    </location>
</feature>
<sequence>MHPDSRGAGSRPLDRRGVFSWMLFDWANQPFYTLILTFIFAPYFTSQVVGDPVAGQSLWGAATAVAGLMVAVLSPPLGAIADRTGGRKAWALAFSLPYVTGCLGLWLATPGMGAVWPVLLAFGLAYLGSELTILYTNAMLPDLGPREEIGRISGSGWALGYVGGLVSLILVLTLLAPAPGSGRTLIGIAPVLGLDPALGEPARATGPLSALWYVIFVIPLFLWSPDAPRSGTALGAAARAGLRDLGGALRMLTRERSLGFYLLASMIYRDALAALFIFGGVYAAGVLGWGTFELGVFGVVSAGTGALGAWLGGRADRALGPMPVIATSATLLILVCLLVLATTRSSVLGLAVAPEARLPDLVFLAAGGLLGAAAGALQAASRTMLVHQAEGRMGTGQAFGLYALAGKATAFIGPAAVAATTAATGSQRLGVAPIVGLFAIALVLLSCVRTGTEQPRTSAT</sequence>
<feature type="transmembrane region" description="Helical" evidence="6">
    <location>
        <begin position="156"/>
        <end position="176"/>
    </location>
</feature>
<dbReference type="PANTHER" id="PTHR23519">
    <property type="entry name" value="AUTOPHAGY-RELATED PROTEIN 22"/>
    <property type="match status" value="1"/>
</dbReference>
<feature type="transmembrane region" description="Helical" evidence="6">
    <location>
        <begin position="89"/>
        <end position="108"/>
    </location>
</feature>
<feature type="transmembrane region" description="Helical" evidence="6">
    <location>
        <begin position="324"/>
        <end position="341"/>
    </location>
</feature>
<name>A0A501WN24_9RHOB</name>
<protein>
    <submittedName>
        <fullName evidence="7">MFS transporter</fullName>
    </submittedName>
</protein>
<comment type="subcellular location">
    <subcellularLocation>
        <location evidence="1">Endomembrane system</location>
        <topology evidence="1">Multi-pass membrane protein</topology>
    </subcellularLocation>
</comment>
<evidence type="ECO:0000256" key="2">
    <source>
        <dbReference type="ARBA" id="ARBA00022448"/>
    </source>
</evidence>
<reference evidence="7 8" key="1">
    <citation type="submission" date="2019-06" db="EMBL/GenBank/DDBJ databases">
        <title>A novel bacterium of genus Amaricoccus, isolated from marine sediment.</title>
        <authorList>
            <person name="Huang H."/>
            <person name="Mo K."/>
            <person name="Hu Y."/>
        </authorList>
    </citation>
    <scope>NUCLEOTIDE SEQUENCE [LARGE SCALE GENOMIC DNA]</scope>
    <source>
        <strain evidence="7 8">HB172011</strain>
    </source>
</reference>
<dbReference type="AlphaFoldDB" id="A0A501WN24"/>
<feature type="transmembrane region" description="Helical" evidence="6">
    <location>
        <begin position="57"/>
        <end position="77"/>
    </location>
</feature>
<comment type="caution">
    <text evidence="7">The sequence shown here is derived from an EMBL/GenBank/DDBJ whole genome shotgun (WGS) entry which is preliminary data.</text>
</comment>
<keyword evidence="2" id="KW-0813">Transport</keyword>
<keyword evidence="8" id="KW-1185">Reference proteome</keyword>
<feature type="transmembrane region" description="Helical" evidence="6">
    <location>
        <begin position="260"/>
        <end position="282"/>
    </location>
</feature>
<proteinExistence type="predicted"/>
<evidence type="ECO:0000256" key="6">
    <source>
        <dbReference type="SAM" id="Phobius"/>
    </source>
</evidence>
<dbReference type="Proteomes" id="UP000319255">
    <property type="component" value="Unassembled WGS sequence"/>
</dbReference>
<evidence type="ECO:0000313" key="7">
    <source>
        <dbReference type="EMBL" id="TPE50252.1"/>
    </source>
</evidence>